<name>A0A4Q7YG00_9BACT</name>
<proteinExistence type="predicted"/>
<organism evidence="1 2">
    <name type="scientific">Edaphobacter modestus</name>
    <dbReference type="NCBI Taxonomy" id="388466"/>
    <lineage>
        <taxon>Bacteria</taxon>
        <taxon>Pseudomonadati</taxon>
        <taxon>Acidobacteriota</taxon>
        <taxon>Terriglobia</taxon>
        <taxon>Terriglobales</taxon>
        <taxon>Acidobacteriaceae</taxon>
        <taxon>Edaphobacter</taxon>
    </lineage>
</organism>
<evidence type="ECO:0000313" key="1">
    <source>
        <dbReference type="EMBL" id="RZU35265.1"/>
    </source>
</evidence>
<dbReference type="RefSeq" id="WP_130424546.1">
    <property type="nucleotide sequence ID" value="NZ_SHKW01000003.1"/>
</dbReference>
<dbReference type="PANTHER" id="PTHR42060:SF1">
    <property type="entry name" value="NHL REPEAT-CONTAINING PROTEIN"/>
    <property type="match status" value="1"/>
</dbReference>
<dbReference type="SUPFAM" id="SSF63829">
    <property type="entry name" value="Calcium-dependent phosphotriesterase"/>
    <property type="match status" value="1"/>
</dbReference>
<reference evidence="1 2" key="1">
    <citation type="submission" date="2019-02" db="EMBL/GenBank/DDBJ databases">
        <title>Genomic Encyclopedia of Archaeal and Bacterial Type Strains, Phase II (KMG-II): from individual species to whole genera.</title>
        <authorList>
            <person name="Goeker M."/>
        </authorList>
    </citation>
    <scope>NUCLEOTIDE SEQUENCE [LARGE SCALE GENOMIC DNA]</scope>
    <source>
        <strain evidence="1 2">DSM 18101</strain>
    </source>
</reference>
<dbReference type="Gene3D" id="2.120.10.30">
    <property type="entry name" value="TolB, C-terminal domain"/>
    <property type="match status" value="1"/>
</dbReference>
<keyword evidence="2" id="KW-1185">Reference proteome</keyword>
<evidence type="ECO:0008006" key="3">
    <source>
        <dbReference type="Google" id="ProtNLM"/>
    </source>
</evidence>
<gene>
    <name evidence="1" type="ORF">BDD14_6031</name>
</gene>
<dbReference type="InterPro" id="IPR011042">
    <property type="entry name" value="6-blade_b-propeller_TolB-like"/>
</dbReference>
<protein>
    <recommendedName>
        <fullName evidence="3">Major royal jelly protein</fullName>
    </recommendedName>
</protein>
<dbReference type="Proteomes" id="UP000292958">
    <property type="component" value="Unassembled WGS sequence"/>
</dbReference>
<dbReference type="PANTHER" id="PTHR42060">
    <property type="entry name" value="NHL REPEAT-CONTAINING PROTEIN-RELATED"/>
    <property type="match status" value="1"/>
</dbReference>
<dbReference type="InterPro" id="IPR052998">
    <property type="entry name" value="Hetero-Diels-Alderase-like"/>
</dbReference>
<dbReference type="EMBL" id="SHKW01000003">
    <property type="protein sequence ID" value="RZU35265.1"/>
    <property type="molecule type" value="Genomic_DNA"/>
</dbReference>
<evidence type="ECO:0000313" key="2">
    <source>
        <dbReference type="Proteomes" id="UP000292958"/>
    </source>
</evidence>
<sequence length="323" mass="35696">MSPSPVPQVSLTTVATFPKNYFLENLVVRADNSVLVTALNHKELWYVPSSPDGTEVTPRLLFTFPHLAMGIVEAERDIFYIATSEIYSWSASDLYRLDLNGWTPGTPVNPEVILHFPQPVRGLNGSCVVAPGVIFIADCFASLIWRVDLNSKDGKPEASVWLRHDSMGYFPGQMKPEQPGVNGVQYSPKRGYLYFTNTAKQLFLRVKVEPTTYDPVGEPEVVGGGRMFDDFWIDQDAAFAYLTTHRQNTIDRLSLEPAQNSEKKVSIAGDPFTPELIGPSAGHWGRRPGEYGRLAFFTTDGGTASPPAIGPQTAKLMKIELLA</sequence>
<dbReference type="OrthoDB" id="506106at2"/>
<accession>A0A4Q7YG00</accession>
<dbReference type="AlphaFoldDB" id="A0A4Q7YG00"/>
<comment type="caution">
    <text evidence="1">The sequence shown here is derived from an EMBL/GenBank/DDBJ whole genome shotgun (WGS) entry which is preliminary data.</text>
</comment>